<comment type="similarity">
    <text evidence="2">Belongs to the CorA metal ion transporter (MIT) (TC 1.A.35) family.</text>
</comment>
<keyword evidence="5 9" id="KW-0812">Transmembrane</keyword>
<dbReference type="Gene3D" id="1.20.58.340">
    <property type="entry name" value="Magnesium transport protein CorA, transmembrane region"/>
    <property type="match status" value="2"/>
</dbReference>
<dbReference type="InterPro" id="IPR045863">
    <property type="entry name" value="CorA_TM1_TM2"/>
</dbReference>
<sequence>MADESQIRDFEPVHPSRAATSPLDETPHESSGAPVHPSRSQTGLELPQSRHGGARFSPSPVDYRRASPFPPYPSPSGRPRRSSAGSGTGSLRQRVNRSNTVRTYKPVNRPNWEPGAEPGIDTTKEEPAHGFSSSQIYQECDITVVDFNADNIEQFELDNATLPGFLEKEREDWVACRWICVNGLSWDVIRCLGKGLHPLAIEDLMNTKSRTKADWYTDHCYMVLTLQKLVRLHEKGHDHQFDTDDEDDDTDVEDDDGDTWTFAPKMRKQRSLFRQLFPRRRKRPAEIPEPGMAKTMNLDDPPEAHDSPSAASYTHPIRTLHRYRGGPNTELIRYMEQASPLAARNLAVSVEQVSMFLMADNTVITFFEHSAQDVLSPICSRLRTADTILRLSSDASMLTQAVIDAIIDLTLPVAAAYDDAIGALELDVLTDPDMSQPRELYILTSEITLLRNTITPIASLVNALRDHRSDPVPQGPSQNPFNPDDSSLKPPHSTHDKPAYRHHPKLQHLHHHAQHRPKPGMVRHSSHAPTITHPPENGASVVISTLTHTYLGDVEDHIISLTASLNTSITSAENLTSLIFNTVGAYQNESMKQLTLVTIFFLPLTFLTGYFGQNFEQFSAIKNSDVYFWYIAIPIMVATLCFCLRGMMYRFVHRMVRKVNVRRLQKNEAELQKRIEARSMALVGRKGVNTGVSRGV</sequence>
<feature type="region of interest" description="Disordered" evidence="8">
    <location>
        <begin position="467"/>
        <end position="537"/>
    </location>
</feature>
<dbReference type="InterPro" id="IPR045861">
    <property type="entry name" value="CorA_cytoplasmic_dom"/>
</dbReference>
<dbReference type="GO" id="GO:0005886">
    <property type="term" value="C:plasma membrane"/>
    <property type="evidence" value="ECO:0007669"/>
    <property type="project" value="UniProtKB-SubCell"/>
</dbReference>
<organism evidence="10 11">
    <name type="scientific">Carpinus fangiana</name>
    <dbReference type="NCBI Taxonomy" id="176857"/>
    <lineage>
        <taxon>Eukaryota</taxon>
        <taxon>Viridiplantae</taxon>
        <taxon>Streptophyta</taxon>
        <taxon>Embryophyta</taxon>
        <taxon>Tracheophyta</taxon>
        <taxon>Spermatophyta</taxon>
        <taxon>Magnoliopsida</taxon>
        <taxon>eudicotyledons</taxon>
        <taxon>Gunneridae</taxon>
        <taxon>Pentapetalae</taxon>
        <taxon>rosids</taxon>
        <taxon>fabids</taxon>
        <taxon>Fagales</taxon>
        <taxon>Betulaceae</taxon>
        <taxon>Carpinus</taxon>
    </lineage>
</organism>
<feature type="transmembrane region" description="Helical" evidence="9">
    <location>
        <begin position="627"/>
        <end position="648"/>
    </location>
</feature>
<proteinExistence type="inferred from homology"/>
<evidence type="ECO:0000256" key="2">
    <source>
        <dbReference type="ARBA" id="ARBA00009765"/>
    </source>
</evidence>
<evidence type="ECO:0000256" key="7">
    <source>
        <dbReference type="ARBA" id="ARBA00023136"/>
    </source>
</evidence>
<feature type="transmembrane region" description="Helical" evidence="9">
    <location>
        <begin position="594"/>
        <end position="612"/>
    </location>
</feature>
<feature type="compositionally biased region" description="Acidic residues" evidence="8">
    <location>
        <begin position="243"/>
        <end position="258"/>
    </location>
</feature>
<feature type="region of interest" description="Disordered" evidence="8">
    <location>
        <begin position="283"/>
        <end position="313"/>
    </location>
</feature>
<dbReference type="Gene3D" id="3.30.460.20">
    <property type="entry name" value="CorA soluble domain-like"/>
    <property type="match status" value="1"/>
</dbReference>
<reference evidence="10 11" key="1">
    <citation type="submission" date="2019-06" db="EMBL/GenBank/DDBJ databases">
        <title>A chromosomal-level reference genome of Carpinus fangiana (Coryloideae, Betulaceae).</title>
        <authorList>
            <person name="Yang X."/>
            <person name="Wang Z."/>
            <person name="Zhang L."/>
            <person name="Hao G."/>
            <person name="Liu J."/>
            <person name="Yang Y."/>
        </authorList>
    </citation>
    <scope>NUCLEOTIDE SEQUENCE [LARGE SCALE GENOMIC DNA]</scope>
    <source>
        <strain evidence="10">Cfa_2016G</strain>
        <tissue evidence="10">Leaf</tissue>
    </source>
</reference>
<feature type="compositionally biased region" description="Basic residues" evidence="8">
    <location>
        <begin position="500"/>
        <end position="518"/>
    </location>
</feature>
<dbReference type="AlphaFoldDB" id="A0A5N6KXZ4"/>
<keyword evidence="11" id="KW-1185">Reference proteome</keyword>
<evidence type="ECO:0000313" key="11">
    <source>
        <dbReference type="Proteomes" id="UP000327013"/>
    </source>
</evidence>
<evidence type="ECO:0000256" key="8">
    <source>
        <dbReference type="SAM" id="MobiDB-lite"/>
    </source>
</evidence>
<feature type="compositionally biased region" description="Polar residues" evidence="8">
    <location>
        <begin position="475"/>
        <end position="485"/>
    </location>
</feature>
<feature type="compositionally biased region" description="Low complexity" evidence="8">
    <location>
        <begin position="82"/>
        <end position="92"/>
    </location>
</feature>
<dbReference type="Pfam" id="PF01544">
    <property type="entry name" value="CorA"/>
    <property type="match status" value="1"/>
</dbReference>
<dbReference type="PANTHER" id="PTHR46494:SF1">
    <property type="entry name" value="CORA FAMILY METAL ION TRANSPORTER (EUROFUNG)"/>
    <property type="match status" value="1"/>
</dbReference>
<feature type="region of interest" description="Disordered" evidence="8">
    <location>
        <begin position="238"/>
        <end position="260"/>
    </location>
</feature>
<protein>
    <recommendedName>
        <fullName evidence="12">Magnesium transporter</fullName>
    </recommendedName>
</protein>
<dbReference type="Proteomes" id="UP000327013">
    <property type="component" value="Unassembled WGS sequence"/>
</dbReference>
<evidence type="ECO:0000313" key="10">
    <source>
        <dbReference type="EMBL" id="KAB8360561.1"/>
    </source>
</evidence>
<gene>
    <name evidence="10" type="ORF">FH972_024301</name>
</gene>
<dbReference type="GO" id="GO:0015087">
    <property type="term" value="F:cobalt ion transmembrane transporter activity"/>
    <property type="evidence" value="ECO:0007669"/>
    <property type="project" value="TreeGrafter"/>
</dbReference>
<evidence type="ECO:0000256" key="1">
    <source>
        <dbReference type="ARBA" id="ARBA00004651"/>
    </source>
</evidence>
<dbReference type="EMBL" id="VIBQ01000017">
    <property type="protein sequence ID" value="KAB8360561.1"/>
    <property type="molecule type" value="Genomic_DNA"/>
</dbReference>
<dbReference type="GO" id="GO:0050897">
    <property type="term" value="F:cobalt ion binding"/>
    <property type="evidence" value="ECO:0007669"/>
    <property type="project" value="TreeGrafter"/>
</dbReference>
<keyword evidence="6 9" id="KW-1133">Transmembrane helix</keyword>
<dbReference type="SUPFAM" id="SSF144083">
    <property type="entry name" value="Magnesium transport protein CorA, transmembrane region"/>
    <property type="match status" value="1"/>
</dbReference>
<feature type="region of interest" description="Disordered" evidence="8">
    <location>
        <begin position="1"/>
        <end position="130"/>
    </location>
</feature>
<evidence type="ECO:0008006" key="12">
    <source>
        <dbReference type="Google" id="ProtNLM"/>
    </source>
</evidence>
<comment type="subcellular location">
    <subcellularLocation>
        <location evidence="1">Cell membrane</location>
        <topology evidence="1">Multi-pass membrane protein</topology>
    </subcellularLocation>
</comment>
<dbReference type="GO" id="GO:0015095">
    <property type="term" value="F:magnesium ion transmembrane transporter activity"/>
    <property type="evidence" value="ECO:0007669"/>
    <property type="project" value="TreeGrafter"/>
</dbReference>
<evidence type="ECO:0000256" key="4">
    <source>
        <dbReference type="ARBA" id="ARBA00022475"/>
    </source>
</evidence>
<keyword evidence="7 9" id="KW-0472">Membrane</keyword>
<dbReference type="InterPro" id="IPR002523">
    <property type="entry name" value="MgTranspt_CorA/ZnTranspt_ZntB"/>
</dbReference>
<comment type="caution">
    <text evidence="10">The sequence shown here is derived from an EMBL/GenBank/DDBJ whole genome shotgun (WGS) entry which is preliminary data.</text>
</comment>
<feature type="compositionally biased region" description="Basic and acidic residues" evidence="8">
    <location>
        <begin position="1"/>
        <end position="14"/>
    </location>
</feature>
<keyword evidence="3" id="KW-0813">Transport</keyword>
<dbReference type="OrthoDB" id="165352at2759"/>
<keyword evidence="4" id="KW-1003">Cell membrane</keyword>
<dbReference type="SUPFAM" id="SSF143865">
    <property type="entry name" value="CorA soluble domain-like"/>
    <property type="match status" value="1"/>
</dbReference>
<evidence type="ECO:0000256" key="5">
    <source>
        <dbReference type="ARBA" id="ARBA00022692"/>
    </source>
</evidence>
<evidence type="ECO:0000256" key="3">
    <source>
        <dbReference type="ARBA" id="ARBA00022448"/>
    </source>
</evidence>
<name>A0A5N6KXZ4_9ROSI</name>
<evidence type="ECO:0000256" key="9">
    <source>
        <dbReference type="SAM" id="Phobius"/>
    </source>
</evidence>
<evidence type="ECO:0000256" key="6">
    <source>
        <dbReference type="ARBA" id="ARBA00022989"/>
    </source>
</evidence>
<accession>A0A5N6KXZ4</accession>
<dbReference type="GO" id="GO:0000287">
    <property type="term" value="F:magnesium ion binding"/>
    <property type="evidence" value="ECO:0007669"/>
    <property type="project" value="TreeGrafter"/>
</dbReference>
<dbReference type="PANTHER" id="PTHR46494">
    <property type="entry name" value="CORA FAMILY METAL ION TRANSPORTER (EUROFUNG)"/>
    <property type="match status" value="1"/>
</dbReference>